<dbReference type="OrthoDB" id="2721802at2"/>
<name>A0A0M2SZX1_9BACI</name>
<proteinExistence type="predicted"/>
<gene>
    <name evidence="1" type="ORF">WQ57_10055</name>
</gene>
<evidence type="ECO:0000313" key="2">
    <source>
        <dbReference type="Proteomes" id="UP000034166"/>
    </source>
</evidence>
<accession>A0A0M2SZX1</accession>
<dbReference type="PATRIC" id="fig|1408103.3.peg.2265"/>
<dbReference type="EMBL" id="LAYY01000009">
    <property type="protein sequence ID" value="KKK38150.1"/>
    <property type="molecule type" value="Genomic_DNA"/>
</dbReference>
<keyword evidence="2" id="KW-1185">Reference proteome</keyword>
<dbReference type="NCBIfam" id="NF033491">
    <property type="entry name" value="BA3454_fam"/>
    <property type="match status" value="1"/>
</dbReference>
<evidence type="ECO:0000313" key="1">
    <source>
        <dbReference type="EMBL" id="KKK38150.1"/>
    </source>
</evidence>
<reference evidence="1 2" key="1">
    <citation type="submission" date="2015-04" db="EMBL/GenBank/DDBJ databases">
        <title>Taxonomic description and genome sequence of Bacillus campisalis sp. nov., a novel member of the genus Bacillus isolated from solar saltern.</title>
        <authorList>
            <person name="Mathan Kumar R."/>
            <person name="Kaur G."/>
            <person name="Kumar A."/>
            <person name="Singh N.K."/>
            <person name="Kaur N."/>
            <person name="Kumar N."/>
            <person name="Mayilraj S."/>
        </authorList>
    </citation>
    <scope>NUCLEOTIDE SEQUENCE [LARGE SCALE GENOMIC DNA]</scope>
    <source>
        <strain evidence="1 2">SA2-6</strain>
    </source>
</reference>
<dbReference type="InterPro" id="IPR049728">
    <property type="entry name" value="BA3454-like"/>
</dbReference>
<organism evidence="1 2">
    <name type="scientific">Mesobacillus campisalis</name>
    <dbReference type="NCBI Taxonomy" id="1408103"/>
    <lineage>
        <taxon>Bacteria</taxon>
        <taxon>Bacillati</taxon>
        <taxon>Bacillota</taxon>
        <taxon>Bacilli</taxon>
        <taxon>Bacillales</taxon>
        <taxon>Bacillaceae</taxon>
        <taxon>Mesobacillus</taxon>
    </lineage>
</organism>
<comment type="caution">
    <text evidence="1">The sequence shown here is derived from an EMBL/GenBank/DDBJ whole genome shotgun (WGS) entry which is preliminary data.</text>
</comment>
<sequence length="47" mass="5581">MIEVIVTVEFNGRNYQTNVIGNKDMPEDEIRTLAEKQVINQWRKFVN</sequence>
<dbReference type="AlphaFoldDB" id="A0A0M2SZX1"/>
<dbReference type="Proteomes" id="UP000034166">
    <property type="component" value="Unassembled WGS sequence"/>
</dbReference>
<dbReference type="RefSeq" id="WP_046523626.1">
    <property type="nucleotide sequence ID" value="NZ_LAYY01000009.1"/>
</dbReference>
<protein>
    <submittedName>
        <fullName evidence="1">Molecular chaperone</fullName>
    </submittedName>
</protein>